<sequence length="54" mass="5958">PTNLPTSFSADSLPRPMPAHECSVHPPMFTAAIPVAAVIARRPEYRSPRFRIIS</sequence>
<dbReference type="HOGENOM" id="CLU_3055942_0_0_1"/>
<dbReference type="OrthoDB" id="5375515at2759"/>
<protein>
    <submittedName>
        <fullName evidence="1">Uncharacterized protein</fullName>
    </submittedName>
</protein>
<organism evidence="1 2">
    <name type="scientific">Fomitopsis schrenkii</name>
    <name type="common">Brown rot fungus</name>
    <dbReference type="NCBI Taxonomy" id="2126942"/>
    <lineage>
        <taxon>Eukaryota</taxon>
        <taxon>Fungi</taxon>
        <taxon>Dikarya</taxon>
        <taxon>Basidiomycota</taxon>
        <taxon>Agaricomycotina</taxon>
        <taxon>Agaricomycetes</taxon>
        <taxon>Polyporales</taxon>
        <taxon>Fomitopsis</taxon>
    </lineage>
</organism>
<reference evidence="1 2" key="1">
    <citation type="journal article" date="2012" name="Science">
        <title>The Paleozoic origin of enzymatic lignin decomposition reconstructed from 31 fungal genomes.</title>
        <authorList>
            <person name="Floudas D."/>
            <person name="Binder M."/>
            <person name="Riley R."/>
            <person name="Barry K."/>
            <person name="Blanchette R.A."/>
            <person name="Henrissat B."/>
            <person name="Martinez A.T."/>
            <person name="Otillar R."/>
            <person name="Spatafora J.W."/>
            <person name="Yadav J.S."/>
            <person name="Aerts A."/>
            <person name="Benoit I."/>
            <person name="Boyd A."/>
            <person name="Carlson A."/>
            <person name="Copeland A."/>
            <person name="Coutinho P.M."/>
            <person name="de Vries R.P."/>
            <person name="Ferreira P."/>
            <person name="Findley K."/>
            <person name="Foster B."/>
            <person name="Gaskell J."/>
            <person name="Glotzer D."/>
            <person name="Gorecki P."/>
            <person name="Heitman J."/>
            <person name="Hesse C."/>
            <person name="Hori C."/>
            <person name="Igarashi K."/>
            <person name="Jurgens J.A."/>
            <person name="Kallen N."/>
            <person name="Kersten P."/>
            <person name="Kohler A."/>
            <person name="Kuees U."/>
            <person name="Kumar T.K.A."/>
            <person name="Kuo A."/>
            <person name="LaButti K."/>
            <person name="Larrondo L.F."/>
            <person name="Lindquist E."/>
            <person name="Ling A."/>
            <person name="Lombard V."/>
            <person name="Lucas S."/>
            <person name="Lundell T."/>
            <person name="Martin R."/>
            <person name="McLaughlin D.J."/>
            <person name="Morgenstern I."/>
            <person name="Morin E."/>
            <person name="Murat C."/>
            <person name="Nagy L.G."/>
            <person name="Nolan M."/>
            <person name="Ohm R.A."/>
            <person name="Patyshakuliyeva A."/>
            <person name="Rokas A."/>
            <person name="Ruiz-Duenas F.J."/>
            <person name="Sabat G."/>
            <person name="Salamov A."/>
            <person name="Samejima M."/>
            <person name="Schmutz J."/>
            <person name="Slot J.C."/>
            <person name="St John F."/>
            <person name="Stenlid J."/>
            <person name="Sun H."/>
            <person name="Sun S."/>
            <person name="Syed K."/>
            <person name="Tsang A."/>
            <person name="Wiebenga A."/>
            <person name="Young D."/>
            <person name="Pisabarro A."/>
            <person name="Eastwood D.C."/>
            <person name="Martin F."/>
            <person name="Cullen D."/>
            <person name="Grigoriev I.V."/>
            <person name="Hibbett D.S."/>
        </authorList>
    </citation>
    <scope>NUCLEOTIDE SEQUENCE</scope>
    <source>
        <strain evidence="2">FP-58527</strain>
    </source>
</reference>
<evidence type="ECO:0000313" key="2">
    <source>
        <dbReference type="Proteomes" id="UP000015241"/>
    </source>
</evidence>
<feature type="non-terminal residue" evidence="1">
    <location>
        <position position="54"/>
    </location>
</feature>
<dbReference type="eggNOG" id="ENOG502RD39">
    <property type="taxonomic scope" value="Eukaryota"/>
</dbReference>
<gene>
    <name evidence="1" type="ORF">FOMPIDRAFT_1081467</name>
</gene>
<evidence type="ECO:0000313" key="1">
    <source>
        <dbReference type="EMBL" id="EPT04417.1"/>
    </source>
</evidence>
<dbReference type="AlphaFoldDB" id="S8EH15"/>
<name>S8EH15_FOMSC</name>
<dbReference type="Proteomes" id="UP000015241">
    <property type="component" value="Unassembled WGS sequence"/>
</dbReference>
<accession>S8EH15</accession>
<dbReference type="InParanoid" id="S8EH15"/>
<dbReference type="EMBL" id="KE504127">
    <property type="protein sequence ID" value="EPT04417.1"/>
    <property type="molecule type" value="Genomic_DNA"/>
</dbReference>
<feature type="non-terminal residue" evidence="1">
    <location>
        <position position="1"/>
    </location>
</feature>
<keyword evidence="2" id="KW-1185">Reference proteome</keyword>
<proteinExistence type="predicted"/>